<organism evidence="7">
    <name type="scientific">Nitratidesulfovibrio vulgaris (strain DSM 19637 / Miyazaki F)</name>
    <name type="common">Desulfovibrio vulgaris</name>
    <dbReference type="NCBI Taxonomy" id="883"/>
    <lineage>
        <taxon>Bacteria</taxon>
        <taxon>Pseudomonadati</taxon>
        <taxon>Thermodesulfobacteriota</taxon>
        <taxon>Desulfovibrionia</taxon>
        <taxon>Desulfovibrionales</taxon>
        <taxon>Desulfovibrionaceae</taxon>
        <taxon>Nitratidesulfovibrio</taxon>
    </lineage>
</organism>
<sequence>MRTKLHAARAALVMVGLALAVLAATLFAGPAVAAEEKVLHVYNWSEYVPQSVLDRFTKETGIKVVYTTYESNEAMYAKVKLLKGVGYDVVVPSTYFISMMRDDGLLARIDKSKLKNFKNLSPKVLNQPFDPGNEYSVPYMWGSAGLMVNRKVVDPASITSWNDLNRPEFAGKVILSDDQRDSMGVALKALGYSVNSTNEAEIKAAYEWLKKLLPAVRVFDVTASKQAFISEEVAAGLIWNGDAYIAASENENLVYVYPREGVPLWVDSLAIPVGAKHKDNAHKFIDFLLRPDVAKECVEEYNYSTPNVGAQKILSPELAKSRITSPSDADLKNAEFTNSVGNALEIYEKYWEMLKTGS</sequence>
<keyword evidence="4" id="KW-0574">Periplasm</keyword>
<feature type="signal peptide" evidence="6">
    <location>
        <begin position="1"/>
        <end position="33"/>
    </location>
</feature>
<keyword evidence="2" id="KW-0813">Transport</keyword>
<dbReference type="PRINTS" id="PR00909">
    <property type="entry name" value="SPERMDNBNDNG"/>
</dbReference>
<dbReference type="KEGG" id="dvm:DvMF_1957"/>
<dbReference type="InterPro" id="IPR001188">
    <property type="entry name" value="Sperm_putr-bd"/>
</dbReference>
<comment type="subcellular location">
    <subcellularLocation>
        <location evidence="1">Periplasm</location>
    </subcellularLocation>
</comment>
<evidence type="ECO:0000256" key="2">
    <source>
        <dbReference type="ARBA" id="ARBA00022448"/>
    </source>
</evidence>
<dbReference type="InterPro" id="IPR006059">
    <property type="entry name" value="SBP"/>
</dbReference>
<dbReference type="PANTHER" id="PTHR30222">
    <property type="entry name" value="SPERMIDINE/PUTRESCINE-BINDING PERIPLASMIC PROTEIN"/>
    <property type="match status" value="1"/>
</dbReference>
<dbReference type="HOGENOM" id="CLU_026974_1_3_7"/>
<feature type="chain" id="PRO_5002870682" evidence="6">
    <location>
        <begin position="34"/>
        <end position="358"/>
    </location>
</feature>
<dbReference type="PIRSF" id="PIRSF019574">
    <property type="entry name" value="Periplasmic_polyamine_BP"/>
    <property type="match status" value="1"/>
</dbReference>
<dbReference type="Gene3D" id="3.40.190.10">
    <property type="entry name" value="Periplasmic binding protein-like II"/>
    <property type="match status" value="2"/>
</dbReference>
<protein>
    <submittedName>
        <fullName evidence="7">Extracellular solute-binding protein family 1</fullName>
    </submittedName>
</protein>
<evidence type="ECO:0000256" key="3">
    <source>
        <dbReference type="ARBA" id="ARBA00022729"/>
    </source>
</evidence>
<reference evidence="7" key="1">
    <citation type="submission" date="2008-10" db="EMBL/GenBank/DDBJ databases">
        <title>Complete sequence of Desulfovibrio vulgaris str. 'Miyazaki F'.</title>
        <authorList>
            <person name="Lucas S."/>
            <person name="Copeland A."/>
            <person name="Lapidus A."/>
            <person name="Glavina del Rio T."/>
            <person name="Dalin E."/>
            <person name="Tice H."/>
            <person name="Bruce D."/>
            <person name="Goodwin L."/>
            <person name="Pitluck S."/>
            <person name="Sims D."/>
            <person name="Brettin T."/>
            <person name="Detter J.C."/>
            <person name="Han C."/>
            <person name="Larimer F."/>
            <person name="Land M."/>
            <person name="Hauser L."/>
            <person name="Kyrpides N."/>
            <person name="Mikhailova N."/>
            <person name="Hazen T.C."/>
            <person name="Richardson P."/>
        </authorList>
    </citation>
    <scope>NUCLEOTIDE SEQUENCE</scope>
    <source>
        <strain evidence="7">Miyazaki F</strain>
    </source>
</reference>
<dbReference type="EMBL" id="CP001197">
    <property type="protein sequence ID" value="ACL08900.1"/>
    <property type="molecule type" value="Genomic_DNA"/>
</dbReference>
<name>B8DQ36_NITV9</name>
<accession>B8DQ36</accession>
<dbReference type="STRING" id="883.DvMF_1957"/>
<feature type="binding site" evidence="5">
    <location>
        <position position="46"/>
    </location>
    <ligand>
        <name>spermidine</name>
        <dbReference type="ChEBI" id="CHEBI:57834"/>
    </ligand>
</feature>
<proteinExistence type="predicted"/>
<evidence type="ECO:0000256" key="6">
    <source>
        <dbReference type="SAM" id="SignalP"/>
    </source>
</evidence>
<keyword evidence="3 6" id="KW-0732">Signal</keyword>
<gene>
    <name evidence="7" type="ordered locus">DvMF_1957</name>
</gene>
<dbReference type="GO" id="GO:0015846">
    <property type="term" value="P:polyamine transport"/>
    <property type="evidence" value="ECO:0007669"/>
    <property type="project" value="InterPro"/>
</dbReference>
<dbReference type="GO" id="GO:0019808">
    <property type="term" value="F:polyamine binding"/>
    <property type="evidence" value="ECO:0007669"/>
    <property type="project" value="InterPro"/>
</dbReference>
<evidence type="ECO:0000256" key="1">
    <source>
        <dbReference type="ARBA" id="ARBA00004418"/>
    </source>
</evidence>
<feature type="binding site" evidence="5">
    <location>
        <position position="95"/>
    </location>
    <ligand>
        <name>spermidine</name>
        <dbReference type="ChEBI" id="CHEBI:57834"/>
    </ligand>
</feature>
<evidence type="ECO:0000256" key="4">
    <source>
        <dbReference type="ARBA" id="ARBA00022764"/>
    </source>
</evidence>
<evidence type="ECO:0000256" key="5">
    <source>
        <dbReference type="PIRSR" id="PIRSR019574-1"/>
    </source>
</evidence>
<dbReference type="SUPFAM" id="SSF53850">
    <property type="entry name" value="Periplasmic binding protein-like II"/>
    <property type="match status" value="1"/>
</dbReference>
<dbReference type="GO" id="GO:0042597">
    <property type="term" value="C:periplasmic space"/>
    <property type="evidence" value="ECO:0007669"/>
    <property type="project" value="UniProtKB-SubCell"/>
</dbReference>
<dbReference type="Pfam" id="PF13416">
    <property type="entry name" value="SBP_bac_8"/>
    <property type="match status" value="1"/>
</dbReference>
<dbReference type="PANTHER" id="PTHR30222:SF17">
    <property type="entry name" value="SPERMIDINE_PUTRESCINE-BINDING PERIPLASMIC PROTEIN"/>
    <property type="match status" value="1"/>
</dbReference>
<dbReference type="AlphaFoldDB" id="B8DQ36"/>
<dbReference type="eggNOG" id="COG0687">
    <property type="taxonomic scope" value="Bacteria"/>
</dbReference>
<evidence type="ECO:0000313" key="7">
    <source>
        <dbReference type="EMBL" id="ACL08900.1"/>
    </source>
</evidence>